<organism evidence="2 3">
    <name type="scientific">Plasmodium ovale</name>
    <name type="common">malaria parasite P. ovale</name>
    <dbReference type="NCBI Taxonomy" id="36330"/>
    <lineage>
        <taxon>Eukaryota</taxon>
        <taxon>Sar</taxon>
        <taxon>Alveolata</taxon>
        <taxon>Apicomplexa</taxon>
        <taxon>Aconoidasida</taxon>
        <taxon>Haemosporida</taxon>
        <taxon>Plasmodiidae</taxon>
        <taxon>Plasmodium</taxon>
        <taxon>Plasmodium (Plasmodium)</taxon>
    </lineage>
</organism>
<reference evidence="2 3" key="1">
    <citation type="submission" date="2016-06" db="EMBL/GenBank/DDBJ databases">
        <authorList>
            <consortium name="Pathogen Informatics"/>
        </authorList>
    </citation>
    <scope>NUCLEOTIDE SEQUENCE [LARGE SCALE GENOMIC DNA]</scope>
</reference>
<evidence type="ECO:0008006" key="4">
    <source>
        <dbReference type="Google" id="ProtNLM"/>
    </source>
</evidence>
<evidence type="ECO:0000313" key="3">
    <source>
        <dbReference type="Proteomes" id="UP000243200"/>
    </source>
</evidence>
<feature type="coiled-coil region" evidence="1">
    <location>
        <begin position="120"/>
        <end position="158"/>
    </location>
</feature>
<evidence type="ECO:0000256" key="1">
    <source>
        <dbReference type="SAM" id="Coils"/>
    </source>
</evidence>
<evidence type="ECO:0000313" key="2">
    <source>
        <dbReference type="EMBL" id="SBT73190.1"/>
    </source>
</evidence>
<name>A0A1C3KHF9_PLAOA</name>
<gene>
    <name evidence="2" type="primary">PowCR01_000090100</name>
    <name evidence="2" type="ORF">POWCR01_000090100</name>
</gene>
<protein>
    <recommendedName>
        <fullName evidence="4">Reticulocyte binding protein 2b</fullName>
    </recommendedName>
</protein>
<accession>A0A1C3KHF9</accession>
<keyword evidence="1" id="KW-0175">Coiled coil</keyword>
<dbReference type="EMBL" id="FLRJ01000271">
    <property type="protein sequence ID" value="SBT73190.1"/>
    <property type="molecule type" value="Genomic_DNA"/>
</dbReference>
<dbReference type="Proteomes" id="UP000243200">
    <property type="component" value="Unassembled WGS sequence"/>
</dbReference>
<dbReference type="AlphaFoldDB" id="A0A1C3KHF9"/>
<sequence length="224" mass="26388">MIKIIREHITEENIKVHERAEKHIKSLEEMKTKLASFGSKKDMNNTTTENISELNKKVNETVAIINQNKDILKDIKRKFSRYVINSNEEKSKKDKFDLKKNKFEAIYNEMKATSEIYDENEKAKKVMIDIESSIKEIQEKEAEKKEKKLNEIKEIKKEIIGFGERILKEQNAIQNELKEIKNVNKLLMLNTSKSVADEISKNTQNSEKLKDEVLKELKKNKRYN</sequence>
<proteinExistence type="predicted"/>
<dbReference type="VEuPathDB" id="PlasmoDB:POWCR01_000090100"/>